<feature type="region of interest" description="Disordered" evidence="1">
    <location>
        <begin position="34"/>
        <end position="57"/>
    </location>
</feature>
<evidence type="ECO:0000256" key="1">
    <source>
        <dbReference type="SAM" id="MobiDB-lite"/>
    </source>
</evidence>
<evidence type="ECO:0000313" key="4">
    <source>
        <dbReference type="Proteomes" id="UP000230407"/>
    </source>
</evidence>
<gene>
    <name evidence="3" type="ORF">CUT44_22715</name>
</gene>
<keyword evidence="2" id="KW-0732">Signal</keyword>
<dbReference type="Pfam" id="PF12079">
    <property type="entry name" value="DUF3558"/>
    <property type="match status" value="1"/>
</dbReference>
<feature type="compositionally biased region" description="Low complexity" evidence="1">
    <location>
        <begin position="38"/>
        <end position="47"/>
    </location>
</feature>
<name>A0A2M8LUE6_9ACTN</name>
<feature type="region of interest" description="Disordered" evidence="1">
    <location>
        <begin position="205"/>
        <end position="230"/>
    </location>
</feature>
<evidence type="ECO:0000313" key="3">
    <source>
        <dbReference type="EMBL" id="PJE95578.1"/>
    </source>
</evidence>
<feature type="signal peptide" evidence="2">
    <location>
        <begin position="1"/>
        <end position="31"/>
    </location>
</feature>
<sequence>MHRNAKRVVVRTLACAAVPVLLVAGCSSGSGGEDSAKSAKSSAAPTTSAPPSPAPVKFTTLPDPCETLTKKTVKAVVPGAKTGKNLGSKDADGYGTCLWSGLDDFQYRALTVSLKRFDSDVTLGSGGQRAAKYAGQQVAAVSQDTANKNVKDTPLDGVGDQATSIAFETEKKSGKKAEEYRGQRVVAVTGNVVVTVDYEGAGFETGKTPKADEIREDAEKAAKEAAAAVK</sequence>
<dbReference type="AlphaFoldDB" id="A0A2M8LUE6"/>
<dbReference type="RefSeq" id="WP_100203786.1">
    <property type="nucleotide sequence ID" value="NZ_PGGW01000064.1"/>
</dbReference>
<protein>
    <submittedName>
        <fullName evidence="3">DUF3558 domain-containing protein</fullName>
    </submittedName>
</protein>
<reference evidence="3 4" key="1">
    <citation type="submission" date="2017-11" db="EMBL/GenBank/DDBJ databases">
        <title>Streptomyces carmine sp. nov., a novel actinomycete isolated from Sophora alopecuroides in Xinjiang, China.</title>
        <authorList>
            <person name="Wang Y."/>
            <person name="Luo X."/>
            <person name="Wan C."/>
            <person name="Zhang L."/>
        </authorList>
    </citation>
    <scope>NUCLEOTIDE SEQUENCE [LARGE SCALE GENOMIC DNA]</scope>
    <source>
        <strain evidence="3 4">TRM SA0054</strain>
    </source>
</reference>
<feature type="chain" id="PRO_5039400169" evidence="2">
    <location>
        <begin position="32"/>
        <end position="230"/>
    </location>
</feature>
<dbReference type="EMBL" id="PGGW01000064">
    <property type="protein sequence ID" value="PJE95578.1"/>
    <property type="molecule type" value="Genomic_DNA"/>
</dbReference>
<organism evidence="3 4">
    <name type="scientific">Streptomyces carminius</name>
    <dbReference type="NCBI Taxonomy" id="2665496"/>
    <lineage>
        <taxon>Bacteria</taxon>
        <taxon>Bacillati</taxon>
        <taxon>Actinomycetota</taxon>
        <taxon>Actinomycetes</taxon>
        <taxon>Kitasatosporales</taxon>
        <taxon>Streptomycetaceae</taxon>
        <taxon>Streptomyces</taxon>
    </lineage>
</organism>
<feature type="compositionally biased region" description="Basic and acidic residues" evidence="1">
    <location>
        <begin position="207"/>
        <end position="223"/>
    </location>
</feature>
<dbReference type="PROSITE" id="PS51257">
    <property type="entry name" value="PROKAR_LIPOPROTEIN"/>
    <property type="match status" value="1"/>
</dbReference>
<keyword evidence="4" id="KW-1185">Reference proteome</keyword>
<proteinExistence type="predicted"/>
<evidence type="ECO:0000256" key="2">
    <source>
        <dbReference type="SAM" id="SignalP"/>
    </source>
</evidence>
<accession>A0A2M8LUE6</accession>
<dbReference type="InterPro" id="IPR024520">
    <property type="entry name" value="DUF3558"/>
</dbReference>
<comment type="caution">
    <text evidence="3">The sequence shown here is derived from an EMBL/GenBank/DDBJ whole genome shotgun (WGS) entry which is preliminary data.</text>
</comment>
<dbReference type="Proteomes" id="UP000230407">
    <property type="component" value="Unassembled WGS sequence"/>
</dbReference>